<comment type="similarity">
    <text evidence="3">In the N-terminal section; belongs to the phytochrome family.</text>
</comment>
<evidence type="ECO:0000256" key="15">
    <source>
        <dbReference type="SAM" id="Coils"/>
    </source>
</evidence>
<feature type="coiled-coil region" evidence="15">
    <location>
        <begin position="573"/>
        <end position="600"/>
    </location>
</feature>
<dbReference type="InterPro" id="IPR036890">
    <property type="entry name" value="HATPase_C_sf"/>
</dbReference>
<feature type="modified residue" description="4-aspartylphosphate" evidence="14">
    <location>
        <position position="900"/>
    </location>
</feature>
<dbReference type="RefSeq" id="WP_181495313.1">
    <property type="nucleotide sequence ID" value="NZ_CP032152.1"/>
</dbReference>
<dbReference type="SUPFAM" id="SSF47384">
    <property type="entry name" value="Homodimeric domain of signal transducing histidine kinase"/>
    <property type="match status" value="1"/>
</dbReference>
<dbReference type="Gene3D" id="3.30.450.40">
    <property type="match status" value="1"/>
</dbReference>
<keyword evidence="5 14" id="KW-0597">Phosphoprotein</keyword>
<evidence type="ECO:0000256" key="9">
    <source>
        <dbReference type="ARBA" id="ARBA00022840"/>
    </source>
</evidence>
<dbReference type="PROSITE" id="PS50110">
    <property type="entry name" value="RESPONSE_REGULATORY"/>
    <property type="match status" value="1"/>
</dbReference>
<dbReference type="AlphaFoldDB" id="A0A7D6IQS9"/>
<dbReference type="Pfam" id="PF22673">
    <property type="entry name" value="MCP-like_PDC_1"/>
    <property type="match status" value="1"/>
</dbReference>
<protein>
    <recommendedName>
        <fullName evidence="13">Circadian input-output histidine kinase CikA</fullName>
        <ecNumber evidence="4">2.7.13.3</ecNumber>
    </recommendedName>
</protein>
<dbReference type="KEGG" id="tsq:D3A95_12680"/>
<dbReference type="Gene3D" id="3.40.50.2300">
    <property type="match status" value="1"/>
</dbReference>
<dbReference type="InterPro" id="IPR001789">
    <property type="entry name" value="Sig_transdc_resp-reg_receiver"/>
</dbReference>
<dbReference type="InterPro" id="IPR003661">
    <property type="entry name" value="HisK_dim/P_dom"/>
</dbReference>
<dbReference type="PANTHER" id="PTHR43047:SF64">
    <property type="entry name" value="HISTIDINE KINASE CONTAINING CHEY-HOMOLOGOUS RECEIVER DOMAIN AND PAS DOMAIN-RELATED"/>
    <property type="match status" value="1"/>
</dbReference>
<dbReference type="GO" id="GO:0005524">
    <property type="term" value="F:ATP binding"/>
    <property type="evidence" value="ECO:0007669"/>
    <property type="project" value="UniProtKB-KW"/>
</dbReference>
<feature type="transmembrane region" description="Helical" evidence="16">
    <location>
        <begin position="309"/>
        <end position="331"/>
    </location>
</feature>
<dbReference type="Gene3D" id="3.30.450.20">
    <property type="entry name" value="PAS domain"/>
    <property type="match status" value="1"/>
</dbReference>
<evidence type="ECO:0000256" key="16">
    <source>
        <dbReference type="SAM" id="Phobius"/>
    </source>
</evidence>
<dbReference type="FunFam" id="1.10.287.130:FF:000038">
    <property type="entry name" value="Sensory transduction histidine kinase"/>
    <property type="match status" value="1"/>
</dbReference>
<dbReference type="FunFam" id="3.30.565.10:FF:000010">
    <property type="entry name" value="Sensor histidine kinase RcsC"/>
    <property type="match status" value="1"/>
</dbReference>
<feature type="transmembrane region" description="Helical" evidence="16">
    <location>
        <begin position="12"/>
        <end position="30"/>
    </location>
</feature>
<dbReference type="PRINTS" id="PR00344">
    <property type="entry name" value="BCTRLSENSOR"/>
</dbReference>
<dbReference type="InterPro" id="IPR003660">
    <property type="entry name" value="HAMP_dom"/>
</dbReference>
<dbReference type="SUPFAM" id="SSF55874">
    <property type="entry name" value="ATPase domain of HSP90 chaperone/DNA topoisomerase II/histidine kinase"/>
    <property type="match status" value="1"/>
</dbReference>
<evidence type="ECO:0000256" key="11">
    <source>
        <dbReference type="ARBA" id="ARBA00023136"/>
    </source>
</evidence>
<evidence type="ECO:0000259" key="19">
    <source>
        <dbReference type="PROSITE" id="PS50885"/>
    </source>
</evidence>
<keyword evidence="10" id="KW-0902">Two-component regulatory system</keyword>
<feature type="domain" description="HAMP" evidence="19">
    <location>
        <begin position="328"/>
        <end position="382"/>
    </location>
</feature>
<dbReference type="CDD" id="cd00082">
    <property type="entry name" value="HisKA"/>
    <property type="match status" value="1"/>
</dbReference>
<dbReference type="Pfam" id="PF01590">
    <property type="entry name" value="GAF"/>
    <property type="match status" value="1"/>
</dbReference>
<gene>
    <name evidence="20" type="ORF">D3A95_12680</name>
</gene>
<keyword evidence="8" id="KW-0418">Kinase</keyword>
<dbReference type="Proteomes" id="UP000261812">
    <property type="component" value="Chromosome"/>
</dbReference>
<evidence type="ECO:0000256" key="3">
    <source>
        <dbReference type="ARBA" id="ARBA00006402"/>
    </source>
</evidence>
<dbReference type="Pfam" id="PF00672">
    <property type="entry name" value="HAMP"/>
    <property type="match status" value="1"/>
</dbReference>
<dbReference type="InterPro" id="IPR005467">
    <property type="entry name" value="His_kinase_dom"/>
</dbReference>
<dbReference type="EC" id="2.7.13.3" evidence="4"/>
<keyword evidence="16" id="KW-1133">Transmembrane helix</keyword>
<evidence type="ECO:0000256" key="6">
    <source>
        <dbReference type="ARBA" id="ARBA00022679"/>
    </source>
</evidence>
<evidence type="ECO:0000256" key="8">
    <source>
        <dbReference type="ARBA" id="ARBA00022777"/>
    </source>
</evidence>
<feature type="domain" description="Response regulatory" evidence="18">
    <location>
        <begin position="851"/>
        <end position="975"/>
    </location>
</feature>
<dbReference type="SMART" id="SM00388">
    <property type="entry name" value="HisKA"/>
    <property type="match status" value="1"/>
</dbReference>
<keyword evidence="6" id="KW-0808">Transferase</keyword>
<dbReference type="InterPro" id="IPR004358">
    <property type="entry name" value="Sig_transdc_His_kin-like_C"/>
</dbReference>
<comment type="catalytic activity">
    <reaction evidence="1">
        <text>ATP + protein L-histidine = ADP + protein N-phospho-L-histidine.</text>
        <dbReference type="EC" id="2.7.13.3"/>
    </reaction>
</comment>
<sequence>MLSKLSFRHKLLLGTLLPIVVIYTGLFFYIRGRVIRRSTADYKEWQQAMVSLYATQFDDNLEQMAELATASAHALEAFPMASEQQLYSFLRRNVEMNNLAYGVAIAFTPYSFSPRKRLFAPYVYKNNGTLVQKDTGRIYDYTQPKWDWYSETIRTGQPRWSDPYFDEGAGDVWMVTYSVPFRRQGKVRGVATVDVALETLQRQINIQGLKEEQFFVLDRKGRIIFHGDPQFIGQSIFYIAKEENRSDLEALGKAMVRGQSGHLWMTDWTSNERQWVFYTPISQTGWSLAIRLNEATLLAFIHEETRAGLLVLVVSFCLISLVTWGVTGYMVRPIQKLDAAAHKIAAGDLAIEGDVDIHSQDEVGNLGRTFLDMAGQLQESFAELHRFNQRLEEEVTHRTAALEAANQQLLEKERVLHDHNVALVQLSQSPHVQQGHFRMALQEIIQVTATTLRVQRASAWELQGDRLKCVVQYDPAANNHAQPTYLTQPPYPEYLKRLRTGEPLVVNDLLTDPRTHELREYAKLQRVYSRIDAPIIFNGQLLGVICVESIGEHRAWLVEERSFVSNVADIVTIALAAHQRHQAERELLKAKEAAEAANKAKSIFLANMSHELRTPLNAILGFSQILLSDRTLAPQHRQTLEKINRSGEHLLGLINDVLDMAKIEAGRITLQETTFDLRRMLQTLEEMLKVRAEAKGLRLVFDLPANLPVAVTTDEMKLRQVLVNLLGNGIKFTQKGGVSLKVSYKAQEPPRLAFEVSDTGIGMTPQELKMLFQPFVQTDSSKKVSEGTGLGLAISRQFVQLMGGDIQVQSIKGQGSRFYFEINIGLGDPQALQEERTQTVVGLRSPTSEVRILVVDDIPENRQLLTQLLEPVGFRCREAGNGQEAVEIWREWQPHAILMDIRMPVMDGKTATRQIKKEVGDRLRRGEAVCPPKILAVTASSFEQDKLELLNLGCDDYIAKPFRPQTIFERLAAQLNLEYAYEDAPPSPVSPRPQVLDPAALMVMPRPWIAELQEAAKKLNAKRIRELIAEIPPEEAALIEGLQQLVKTFRFDKIVELTLV</sequence>
<evidence type="ECO:0000259" key="18">
    <source>
        <dbReference type="PROSITE" id="PS50110"/>
    </source>
</evidence>
<dbReference type="PROSITE" id="PS50885">
    <property type="entry name" value="HAMP"/>
    <property type="match status" value="1"/>
</dbReference>
<evidence type="ECO:0000313" key="21">
    <source>
        <dbReference type="Proteomes" id="UP000261812"/>
    </source>
</evidence>
<dbReference type="InterPro" id="IPR011006">
    <property type="entry name" value="CheY-like_superfamily"/>
</dbReference>
<organism evidence="20 21">
    <name type="scientific">Thermosynechococcus sichuanensis E542</name>
    <dbReference type="NCBI Taxonomy" id="2016101"/>
    <lineage>
        <taxon>Bacteria</taxon>
        <taxon>Bacillati</taxon>
        <taxon>Cyanobacteriota</taxon>
        <taxon>Cyanophyceae</taxon>
        <taxon>Acaryochloridales</taxon>
        <taxon>Thermosynechococcaceae</taxon>
        <taxon>Thermosynechococcus</taxon>
        <taxon>Thermosynechococcus sichuanensis</taxon>
    </lineage>
</organism>
<dbReference type="CDD" id="cd16922">
    <property type="entry name" value="HATPase_EvgS-ArcB-TorS-like"/>
    <property type="match status" value="1"/>
</dbReference>
<keyword evidence="9" id="KW-0067">ATP-binding</keyword>
<accession>A0A7D6IQS9</accession>
<evidence type="ECO:0000256" key="14">
    <source>
        <dbReference type="PROSITE-ProRule" id="PRU00169"/>
    </source>
</evidence>
<comment type="subcellular location">
    <subcellularLocation>
        <location evidence="2">Membrane</location>
    </subcellularLocation>
</comment>
<dbReference type="Gene3D" id="1.10.287.130">
    <property type="match status" value="1"/>
</dbReference>
<keyword evidence="15" id="KW-0175">Coiled coil</keyword>
<dbReference type="CDD" id="cd06225">
    <property type="entry name" value="HAMP"/>
    <property type="match status" value="1"/>
</dbReference>
<evidence type="ECO:0000256" key="2">
    <source>
        <dbReference type="ARBA" id="ARBA00004370"/>
    </source>
</evidence>
<evidence type="ECO:0000259" key="17">
    <source>
        <dbReference type="PROSITE" id="PS50109"/>
    </source>
</evidence>
<dbReference type="InterPro" id="IPR029016">
    <property type="entry name" value="GAF-like_dom_sf"/>
</dbReference>
<evidence type="ECO:0000256" key="7">
    <source>
        <dbReference type="ARBA" id="ARBA00022741"/>
    </source>
</evidence>
<reference evidence="21" key="1">
    <citation type="submission" date="2018-09" db="EMBL/GenBank/DDBJ databases">
        <title>Complete genome sequence of thermophilic cyanobacteria strain Thermosynechococcus elongatus PKUAC-SCTE542.</title>
        <authorList>
            <person name="Liang Y."/>
            <person name="Tang J."/>
            <person name="Daroch M."/>
        </authorList>
    </citation>
    <scope>NUCLEOTIDE SEQUENCE [LARGE SCALE GENOMIC DNA]</scope>
    <source>
        <strain evidence="21">E542</strain>
    </source>
</reference>
<keyword evidence="12" id="KW-0131">Cell cycle</keyword>
<dbReference type="Gene3D" id="6.10.340.10">
    <property type="match status" value="1"/>
</dbReference>
<dbReference type="SUPFAM" id="SSF52172">
    <property type="entry name" value="CheY-like"/>
    <property type="match status" value="1"/>
</dbReference>
<dbReference type="SMART" id="SM00065">
    <property type="entry name" value="GAF"/>
    <property type="match status" value="1"/>
</dbReference>
<proteinExistence type="inferred from homology"/>
<dbReference type="SMART" id="SM00304">
    <property type="entry name" value="HAMP"/>
    <property type="match status" value="1"/>
</dbReference>
<dbReference type="GO" id="GO:0000155">
    <property type="term" value="F:phosphorelay sensor kinase activity"/>
    <property type="evidence" value="ECO:0007669"/>
    <property type="project" value="InterPro"/>
</dbReference>
<dbReference type="PANTHER" id="PTHR43047">
    <property type="entry name" value="TWO-COMPONENT HISTIDINE PROTEIN KINASE"/>
    <property type="match status" value="1"/>
</dbReference>
<keyword evidence="7" id="KW-0547">Nucleotide-binding</keyword>
<dbReference type="CDD" id="cd12913">
    <property type="entry name" value="PDC1_MCP_like"/>
    <property type="match status" value="1"/>
</dbReference>
<dbReference type="GO" id="GO:0016020">
    <property type="term" value="C:membrane"/>
    <property type="evidence" value="ECO:0007669"/>
    <property type="project" value="UniProtKB-SubCell"/>
</dbReference>
<dbReference type="Pfam" id="PF02518">
    <property type="entry name" value="HATPase_c"/>
    <property type="match status" value="1"/>
</dbReference>
<dbReference type="InterPro" id="IPR003594">
    <property type="entry name" value="HATPase_dom"/>
</dbReference>
<keyword evidence="21" id="KW-1185">Reference proteome</keyword>
<dbReference type="Pfam" id="PF00512">
    <property type="entry name" value="HisKA"/>
    <property type="match status" value="1"/>
</dbReference>
<evidence type="ECO:0000256" key="5">
    <source>
        <dbReference type="ARBA" id="ARBA00022553"/>
    </source>
</evidence>
<dbReference type="Gene3D" id="3.30.565.10">
    <property type="entry name" value="Histidine kinase-like ATPase, C-terminal domain"/>
    <property type="match status" value="1"/>
</dbReference>
<evidence type="ECO:0000256" key="10">
    <source>
        <dbReference type="ARBA" id="ARBA00023012"/>
    </source>
</evidence>
<evidence type="ECO:0000256" key="4">
    <source>
        <dbReference type="ARBA" id="ARBA00012438"/>
    </source>
</evidence>
<dbReference type="CDD" id="cd12912">
    <property type="entry name" value="PDC2_MCP_like"/>
    <property type="match status" value="1"/>
</dbReference>
<dbReference type="SMART" id="SM00448">
    <property type="entry name" value="REC"/>
    <property type="match status" value="1"/>
</dbReference>
<keyword evidence="11 16" id="KW-0472">Membrane</keyword>
<dbReference type="InterPro" id="IPR003018">
    <property type="entry name" value="GAF"/>
</dbReference>
<feature type="domain" description="Histidine kinase" evidence="17">
    <location>
        <begin position="607"/>
        <end position="826"/>
    </location>
</feature>
<evidence type="ECO:0000256" key="13">
    <source>
        <dbReference type="ARBA" id="ARBA00074306"/>
    </source>
</evidence>
<dbReference type="PROSITE" id="PS50109">
    <property type="entry name" value="HIS_KIN"/>
    <property type="match status" value="1"/>
</dbReference>
<dbReference type="EMBL" id="CP032152">
    <property type="protein sequence ID" value="QLL29573.1"/>
    <property type="molecule type" value="Genomic_DNA"/>
</dbReference>
<evidence type="ECO:0000256" key="12">
    <source>
        <dbReference type="ARBA" id="ARBA00023306"/>
    </source>
</evidence>
<dbReference type="SUPFAM" id="SSF158472">
    <property type="entry name" value="HAMP domain-like"/>
    <property type="match status" value="1"/>
</dbReference>
<name>A0A7D6IQS9_9CYAN</name>
<keyword evidence="16" id="KW-0812">Transmembrane</keyword>
<dbReference type="SUPFAM" id="SSF55781">
    <property type="entry name" value="GAF domain-like"/>
    <property type="match status" value="1"/>
</dbReference>
<dbReference type="SMART" id="SM00387">
    <property type="entry name" value="HATPase_c"/>
    <property type="match status" value="1"/>
</dbReference>
<evidence type="ECO:0000313" key="20">
    <source>
        <dbReference type="EMBL" id="QLL29573.1"/>
    </source>
</evidence>
<dbReference type="CDD" id="cd17546">
    <property type="entry name" value="REC_hyHK_CKI1_RcsC-like"/>
    <property type="match status" value="1"/>
</dbReference>
<dbReference type="Pfam" id="PF00072">
    <property type="entry name" value="Response_reg"/>
    <property type="match status" value="1"/>
</dbReference>
<dbReference type="InterPro" id="IPR036097">
    <property type="entry name" value="HisK_dim/P_sf"/>
</dbReference>
<evidence type="ECO:0000256" key="1">
    <source>
        <dbReference type="ARBA" id="ARBA00000085"/>
    </source>
</evidence>